<dbReference type="SFLD" id="SFLDS00003">
    <property type="entry name" value="Haloacid_Dehalogenase"/>
    <property type="match status" value="1"/>
</dbReference>
<dbReference type="GO" id="GO:0008967">
    <property type="term" value="F:phosphoglycolate phosphatase activity"/>
    <property type="evidence" value="ECO:0007669"/>
    <property type="project" value="UniProtKB-EC"/>
</dbReference>
<evidence type="ECO:0000313" key="6">
    <source>
        <dbReference type="Proteomes" id="UP000501991"/>
    </source>
</evidence>
<dbReference type="Pfam" id="PF13419">
    <property type="entry name" value="HAD_2"/>
    <property type="match status" value="1"/>
</dbReference>
<accession>A0A6C1B053</accession>
<comment type="similarity">
    <text evidence="3">Belongs to the HAD-like hydrolase superfamily. CbbY/CbbZ/Gph/YieH family.</text>
</comment>
<organism evidence="5 6">
    <name type="scientific">Nitrogeniibacter mangrovi</name>
    <dbReference type="NCBI Taxonomy" id="2016596"/>
    <lineage>
        <taxon>Bacteria</taxon>
        <taxon>Pseudomonadati</taxon>
        <taxon>Pseudomonadota</taxon>
        <taxon>Betaproteobacteria</taxon>
        <taxon>Rhodocyclales</taxon>
        <taxon>Zoogloeaceae</taxon>
        <taxon>Nitrogeniibacter</taxon>
    </lineage>
</organism>
<dbReference type="EC" id="3.1.3.18" evidence="4"/>
<dbReference type="InterPro" id="IPR050155">
    <property type="entry name" value="HAD-like_hydrolase_sf"/>
</dbReference>
<dbReference type="KEGG" id="azq:G3580_04615"/>
<sequence>MSAVLTGARAVFWDFDGVIKESVSVKTEAFVQLFRPFGPRVCESVRSHHLANGGMSRFDKLPVYLEWAGLPSDEAHVADYCDRFSNAVFENVVTAPWVPGVEDYLRQNRHQQRFFLVTATPQEEIERILSAIDLQTCFLAVFGAPTLKSEAIRQTISDRGLVKSECVMVGDATADMAAAENNAIPFLLRRHADNVQAFLKYDGPFVEDFSGL</sequence>
<evidence type="ECO:0000313" key="5">
    <source>
        <dbReference type="EMBL" id="QID16986.1"/>
    </source>
</evidence>
<evidence type="ECO:0000256" key="1">
    <source>
        <dbReference type="ARBA" id="ARBA00000830"/>
    </source>
</evidence>
<proteinExistence type="inferred from homology"/>
<dbReference type="Gene3D" id="1.10.150.240">
    <property type="entry name" value="Putative phosphatase, domain 2"/>
    <property type="match status" value="1"/>
</dbReference>
<evidence type="ECO:0000256" key="3">
    <source>
        <dbReference type="ARBA" id="ARBA00006171"/>
    </source>
</evidence>
<dbReference type="InterPro" id="IPR036412">
    <property type="entry name" value="HAD-like_sf"/>
</dbReference>
<dbReference type="AlphaFoldDB" id="A0A6C1B053"/>
<dbReference type="GO" id="GO:0005829">
    <property type="term" value="C:cytosol"/>
    <property type="evidence" value="ECO:0007669"/>
    <property type="project" value="TreeGrafter"/>
</dbReference>
<keyword evidence="5" id="KW-0378">Hydrolase</keyword>
<dbReference type="InterPro" id="IPR023198">
    <property type="entry name" value="PGP-like_dom2"/>
</dbReference>
<dbReference type="GO" id="GO:0006281">
    <property type="term" value="P:DNA repair"/>
    <property type="evidence" value="ECO:0007669"/>
    <property type="project" value="TreeGrafter"/>
</dbReference>
<dbReference type="PANTHER" id="PTHR43434:SF1">
    <property type="entry name" value="PHOSPHOGLYCOLATE PHOSPHATASE"/>
    <property type="match status" value="1"/>
</dbReference>
<dbReference type="InterPro" id="IPR023214">
    <property type="entry name" value="HAD_sf"/>
</dbReference>
<dbReference type="SFLD" id="SFLDG01129">
    <property type="entry name" value="C1.5:_HAD__Beta-PGM__Phosphata"/>
    <property type="match status" value="1"/>
</dbReference>
<dbReference type="Gene3D" id="3.40.50.1000">
    <property type="entry name" value="HAD superfamily/HAD-like"/>
    <property type="match status" value="1"/>
</dbReference>
<protein>
    <recommendedName>
        <fullName evidence="4">phosphoglycolate phosphatase</fullName>
        <ecNumber evidence="4">3.1.3.18</ecNumber>
    </recommendedName>
</protein>
<dbReference type="PANTHER" id="PTHR43434">
    <property type="entry name" value="PHOSPHOGLYCOLATE PHOSPHATASE"/>
    <property type="match status" value="1"/>
</dbReference>
<comment type="catalytic activity">
    <reaction evidence="1">
        <text>2-phosphoglycolate + H2O = glycolate + phosphate</text>
        <dbReference type="Rhea" id="RHEA:14369"/>
        <dbReference type="ChEBI" id="CHEBI:15377"/>
        <dbReference type="ChEBI" id="CHEBI:29805"/>
        <dbReference type="ChEBI" id="CHEBI:43474"/>
        <dbReference type="ChEBI" id="CHEBI:58033"/>
        <dbReference type="EC" id="3.1.3.18"/>
    </reaction>
</comment>
<name>A0A6C1B053_9RHOO</name>
<evidence type="ECO:0000256" key="4">
    <source>
        <dbReference type="ARBA" id="ARBA00013078"/>
    </source>
</evidence>
<gene>
    <name evidence="5" type="ORF">G3580_04615</name>
</gene>
<dbReference type="SUPFAM" id="SSF56784">
    <property type="entry name" value="HAD-like"/>
    <property type="match status" value="1"/>
</dbReference>
<evidence type="ECO:0000256" key="2">
    <source>
        <dbReference type="ARBA" id="ARBA00004818"/>
    </source>
</evidence>
<keyword evidence="6" id="KW-1185">Reference proteome</keyword>
<comment type="pathway">
    <text evidence="2">Organic acid metabolism; glycolate biosynthesis; glycolate from 2-phosphoglycolate: step 1/1.</text>
</comment>
<dbReference type="Proteomes" id="UP000501991">
    <property type="component" value="Chromosome"/>
</dbReference>
<dbReference type="InterPro" id="IPR041492">
    <property type="entry name" value="HAD_2"/>
</dbReference>
<dbReference type="EMBL" id="CP048836">
    <property type="protein sequence ID" value="QID16986.1"/>
    <property type="molecule type" value="Genomic_DNA"/>
</dbReference>
<reference evidence="5 6" key="1">
    <citation type="submission" date="2020-02" db="EMBL/GenBank/DDBJ databases">
        <title>Nitrogenibacter mangrovi gen. nov., sp. nov. isolated from mangrove sediment, a denitrifying betaproteobacterium.</title>
        <authorList>
            <person name="Liao H."/>
            <person name="Tian Y."/>
        </authorList>
    </citation>
    <scope>NUCLEOTIDE SEQUENCE [LARGE SCALE GENOMIC DNA]</scope>
    <source>
        <strain evidence="5 6">M9-3-2</strain>
    </source>
</reference>